<gene>
    <name evidence="1" type="ORF">FVP01_12930</name>
</gene>
<dbReference type="RefSeq" id="WP_021453439.1">
    <property type="nucleotide sequence ID" value="NZ_CANUIM010000013.1"/>
</dbReference>
<proteinExistence type="predicted"/>
<comment type="caution">
    <text evidence="1">The sequence shown here is derived from an EMBL/GenBank/DDBJ whole genome shotgun (WGS) entry which is preliminary data.</text>
</comment>
<dbReference type="Proteomes" id="UP000321504">
    <property type="component" value="Unassembled WGS sequence"/>
</dbReference>
<protein>
    <submittedName>
        <fullName evidence="1">Uncharacterized protein</fullName>
    </submittedName>
</protein>
<reference evidence="1 2" key="1">
    <citation type="submission" date="2019-08" db="EMBL/GenBank/DDBJ databases">
        <title>Emerging of two pre-pandemic pathogenic O4:KUT lineages of Vibrio parahaemolyticus in coastal eastern China.</title>
        <authorList>
            <person name="Yu H."/>
        </authorList>
    </citation>
    <scope>NUCLEOTIDE SEQUENCE [LARGE SCALE GENOMIC DNA]</scope>
    <source>
        <strain evidence="1 2">HZ17-383</strain>
    </source>
</reference>
<organism evidence="1 2">
    <name type="scientific">Vibrio parahaemolyticus</name>
    <dbReference type="NCBI Taxonomy" id="670"/>
    <lineage>
        <taxon>Bacteria</taxon>
        <taxon>Pseudomonadati</taxon>
        <taxon>Pseudomonadota</taxon>
        <taxon>Gammaproteobacteria</taxon>
        <taxon>Vibrionales</taxon>
        <taxon>Vibrionaceae</taxon>
        <taxon>Vibrio</taxon>
    </lineage>
</organism>
<dbReference type="EMBL" id="VRMQ01000002">
    <property type="protein sequence ID" value="TXN16848.1"/>
    <property type="molecule type" value="Genomic_DNA"/>
</dbReference>
<accession>A0AA46L605</accession>
<sequence>MNQVITLTGGNIRNSHMYLTGFMDQFPKSTVGGKNRSLIAPELLTIEFAGVGSVTTDIDETKRIFRERAIQKQFFEKHSLEEGSQVRITSINDFSYRVSVV</sequence>
<name>A0AA46L605_VIBPH</name>
<dbReference type="AlphaFoldDB" id="A0AA46L605"/>
<evidence type="ECO:0000313" key="1">
    <source>
        <dbReference type="EMBL" id="TXN16848.1"/>
    </source>
</evidence>
<evidence type="ECO:0000313" key="2">
    <source>
        <dbReference type="Proteomes" id="UP000321504"/>
    </source>
</evidence>